<dbReference type="InterPro" id="IPR011009">
    <property type="entry name" value="Kinase-like_dom_sf"/>
</dbReference>
<name>I0YPL3_COCSC</name>
<dbReference type="FunFam" id="1.10.510.10:FF:000024">
    <property type="entry name" value="Probable serine/threonine-protein kinase cot-1"/>
    <property type="match status" value="1"/>
</dbReference>
<dbReference type="GO" id="GO:0005524">
    <property type="term" value="F:ATP binding"/>
    <property type="evidence" value="ECO:0007669"/>
    <property type="project" value="UniProtKB-UniRule"/>
</dbReference>
<dbReference type="GeneID" id="17038308"/>
<dbReference type="Gene3D" id="1.10.510.10">
    <property type="entry name" value="Transferase(Phosphotransferase) domain 1"/>
    <property type="match status" value="1"/>
</dbReference>
<protein>
    <recommendedName>
        <fullName evidence="2">non-specific serine/threonine protein kinase</fullName>
        <ecNumber evidence="2">2.7.11.1</ecNumber>
    </recommendedName>
</protein>
<evidence type="ECO:0000313" key="15">
    <source>
        <dbReference type="Proteomes" id="UP000007264"/>
    </source>
</evidence>
<dbReference type="EMBL" id="AGSI01000016">
    <property type="protein sequence ID" value="EIE20332.1"/>
    <property type="molecule type" value="Genomic_DNA"/>
</dbReference>
<dbReference type="AlphaFoldDB" id="I0YPL3"/>
<evidence type="ECO:0000256" key="7">
    <source>
        <dbReference type="ARBA" id="ARBA00022777"/>
    </source>
</evidence>
<dbReference type="Pfam" id="PF00069">
    <property type="entry name" value="Pkinase"/>
    <property type="match status" value="1"/>
</dbReference>
<dbReference type="EC" id="2.7.11.1" evidence="2"/>
<evidence type="ECO:0000256" key="9">
    <source>
        <dbReference type="ARBA" id="ARBA00047899"/>
    </source>
</evidence>
<dbReference type="STRING" id="574566.I0YPL3"/>
<dbReference type="InterPro" id="IPR039046">
    <property type="entry name" value="PDPK1"/>
</dbReference>
<dbReference type="Proteomes" id="UP000007264">
    <property type="component" value="Unassembled WGS sequence"/>
</dbReference>
<dbReference type="KEGG" id="csl:COCSUDRAFT_3641"/>
<keyword evidence="15" id="KW-1185">Reference proteome</keyword>
<comment type="catalytic activity">
    <reaction evidence="9">
        <text>L-threonyl-[protein] + ATP = O-phospho-L-threonyl-[protein] + ADP + H(+)</text>
        <dbReference type="Rhea" id="RHEA:46608"/>
        <dbReference type="Rhea" id="RHEA-COMP:11060"/>
        <dbReference type="Rhea" id="RHEA-COMP:11605"/>
        <dbReference type="ChEBI" id="CHEBI:15378"/>
        <dbReference type="ChEBI" id="CHEBI:30013"/>
        <dbReference type="ChEBI" id="CHEBI:30616"/>
        <dbReference type="ChEBI" id="CHEBI:61977"/>
        <dbReference type="ChEBI" id="CHEBI:456216"/>
        <dbReference type="EC" id="2.7.11.1"/>
    </reaction>
</comment>
<evidence type="ECO:0000256" key="5">
    <source>
        <dbReference type="ARBA" id="ARBA00022679"/>
    </source>
</evidence>
<evidence type="ECO:0000256" key="1">
    <source>
        <dbReference type="ARBA" id="ARBA00010006"/>
    </source>
</evidence>
<evidence type="ECO:0000256" key="2">
    <source>
        <dbReference type="ARBA" id="ARBA00012513"/>
    </source>
</evidence>
<feature type="non-terminal residue" evidence="14">
    <location>
        <position position="1"/>
    </location>
</feature>
<gene>
    <name evidence="14" type="ORF">COCSUDRAFT_3641</name>
</gene>
<dbReference type="FunFam" id="3.30.200.20:FF:000191">
    <property type="entry name" value="3-phosphoinositide-dependent protein kinase 2-like"/>
    <property type="match status" value="1"/>
</dbReference>
<keyword evidence="7" id="KW-0418">Kinase</keyword>
<evidence type="ECO:0000313" key="14">
    <source>
        <dbReference type="EMBL" id="EIE20332.1"/>
    </source>
</evidence>
<dbReference type="SMART" id="SM00220">
    <property type="entry name" value="S_TKc"/>
    <property type="match status" value="1"/>
</dbReference>
<evidence type="ECO:0000256" key="8">
    <source>
        <dbReference type="ARBA" id="ARBA00022840"/>
    </source>
</evidence>
<evidence type="ECO:0000259" key="13">
    <source>
        <dbReference type="PROSITE" id="PS50011"/>
    </source>
</evidence>
<dbReference type="PROSITE" id="PS00107">
    <property type="entry name" value="PROTEIN_KINASE_ATP"/>
    <property type="match status" value="1"/>
</dbReference>
<dbReference type="GO" id="GO:0005952">
    <property type="term" value="C:cAMP-dependent protein kinase complex"/>
    <property type="evidence" value="ECO:0007669"/>
    <property type="project" value="TreeGrafter"/>
</dbReference>
<dbReference type="PROSITE" id="PS50011">
    <property type="entry name" value="PROTEIN_KINASE_DOM"/>
    <property type="match status" value="1"/>
</dbReference>
<dbReference type="CDD" id="cd05581">
    <property type="entry name" value="STKc_PDK1"/>
    <property type="match status" value="1"/>
</dbReference>
<reference evidence="14 15" key="1">
    <citation type="journal article" date="2012" name="Genome Biol.">
        <title>The genome of the polar eukaryotic microalga coccomyxa subellipsoidea reveals traits of cold adaptation.</title>
        <authorList>
            <person name="Blanc G."/>
            <person name="Agarkova I."/>
            <person name="Grimwood J."/>
            <person name="Kuo A."/>
            <person name="Brueggeman A."/>
            <person name="Dunigan D."/>
            <person name="Gurnon J."/>
            <person name="Ladunga I."/>
            <person name="Lindquist E."/>
            <person name="Lucas S."/>
            <person name="Pangilinan J."/>
            <person name="Proschold T."/>
            <person name="Salamov A."/>
            <person name="Schmutz J."/>
            <person name="Weeks D."/>
            <person name="Yamada T."/>
            <person name="Claverie J.M."/>
            <person name="Grigoriev I."/>
            <person name="Van Etten J."/>
            <person name="Lomsadze A."/>
            <person name="Borodovsky M."/>
        </authorList>
    </citation>
    <scope>NUCLEOTIDE SEQUENCE [LARGE SCALE GENOMIC DNA]</scope>
    <source>
        <strain evidence="14 15">C-169</strain>
    </source>
</reference>
<keyword evidence="6 11" id="KW-0547">Nucleotide-binding</keyword>
<dbReference type="RefSeq" id="XP_005644876.1">
    <property type="nucleotide sequence ID" value="XM_005644819.1"/>
</dbReference>
<dbReference type="GO" id="GO:0004691">
    <property type="term" value="F:cAMP-dependent protein kinase activity"/>
    <property type="evidence" value="ECO:0007669"/>
    <property type="project" value="TreeGrafter"/>
</dbReference>
<feature type="non-terminal residue" evidence="14">
    <location>
        <position position="331"/>
    </location>
</feature>
<keyword evidence="5" id="KW-0808">Transferase</keyword>
<dbReference type="eggNOG" id="KOG0592">
    <property type="taxonomic scope" value="Eukaryota"/>
</dbReference>
<keyword evidence="3 12" id="KW-0723">Serine/threonine-protein kinase</keyword>
<keyword evidence="8 11" id="KW-0067">ATP-binding</keyword>
<comment type="similarity">
    <text evidence="1">Belongs to the protein kinase superfamily. AGC Ser/Thr protein kinase family. PDPK1 subfamily.</text>
</comment>
<sequence length="331" mass="36746">LSLGDFNLEKRLGEGSFAQVVQVQQKDTGRRYALKVVDKHLILKHKQTEYISNERNLLDQFDTEGIVRLHFTFQDATSLYFGLELCPNGELYDQIQRKGCLCLKDARFYGAEILLILEYLRGQQASACSIKAMFLVIHRDLKPENLLLSAKGHLQLIDFGCAKNLAVKQNPASSAASSPLHKNTRSASMVGTAEYLAPEVLRNEPVGYAVDLWAFGCLLFHMLVGRPPFKGASEYLTFQLISAGEYSFPSNVPEAAQDLIKSLLAGDPSDRLGAGDRGLQEVKEHDFFSGINWQTIRQQEAPSVAPPPAEAHSDNADFDWEWSSMAAALPL</sequence>
<dbReference type="InterPro" id="IPR008271">
    <property type="entry name" value="Ser/Thr_kinase_AS"/>
</dbReference>
<dbReference type="OrthoDB" id="347657at2759"/>
<feature type="domain" description="Protein kinase" evidence="13">
    <location>
        <begin position="6"/>
        <end position="288"/>
    </location>
</feature>
<comment type="caution">
    <text evidence="14">The sequence shown here is derived from an EMBL/GenBank/DDBJ whole genome shotgun (WGS) entry which is preliminary data.</text>
</comment>
<dbReference type="PANTHER" id="PTHR24353">
    <property type="entry name" value="CYCLIC NUCLEOTIDE-DEPENDENT PROTEIN KINASE"/>
    <property type="match status" value="1"/>
</dbReference>
<dbReference type="InterPro" id="IPR000719">
    <property type="entry name" value="Prot_kinase_dom"/>
</dbReference>
<feature type="binding site" evidence="11">
    <location>
        <position position="44"/>
    </location>
    <ligand>
        <name>ATP</name>
        <dbReference type="ChEBI" id="CHEBI:30616"/>
    </ligand>
</feature>
<comment type="catalytic activity">
    <reaction evidence="10">
        <text>L-seryl-[protein] + ATP = O-phospho-L-seryl-[protein] + ADP + H(+)</text>
        <dbReference type="Rhea" id="RHEA:17989"/>
        <dbReference type="Rhea" id="RHEA-COMP:9863"/>
        <dbReference type="Rhea" id="RHEA-COMP:11604"/>
        <dbReference type="ChEBI" id="CHEBI:15378"/>
        <dbReference type="ChEBI" id="CHEBI:29999"/>
        <dbReference type="ChEBI" id="CHEBI:30616"/>
        <dbReference type="ChEBI" id="CHEBI:83421"/>
        <dbReference type="ChEBI" id="CHEBI:456216"/>
        <dbReference type="EC" id="2.7.11.1"/>
    </reaction>
</comment>
<evidence type="ECO:0000256" key="4">
    <source>
        <dbReference type="ARBA" id="ARBA00022553"/>
    </source>
</evidence>
<dbReference type="PROSITE" id="PS00108">
    <property type="entry name" value="PROTEIN_KINASE_ST"/>
    <property type="match status" value="1"/>
</dbReference>
<dbReference type="PANTHER" id="PTHR24353:SF37">
    <property type="entry name" value="CAMP-DEPENDENT PROTEIN KINASE CATALYTIC SUBUNIT PRKX"/>
    <property type="match status" value="1"/>
</dbReference>
<evidence type="ECO:0000256" key="3">
    <source>
        <dbReference type="ARBA" id="ARBA00022527"/>
    </source>
</evidence>
<evidence type="ECO:0000256" key="10">
    <source>
        <dbReference type="ARBA" id="ARBA00048679"/>
    </source>
</evidence>
<dbReference type="InterPro" id="IPR017441">
    <property type="entry name" value="Protein_kinase_ATP_BS"/>
</dbReference>
<evidence type="ECO:0000256" key="11">
    <source>
        <dbReference type="PROSITE-ProRule" id="PRU10141"/>
    </source>
</evidence>
<evidence type="ECO:0000256" key="12">
    <source>
        <dbReference type="RuleBase" id="RU000304"/>
    </source>
</evidence>
<dbReference type="SUPFAM" id="SSF56112">
    <property type="entry name" value="Protein kinase-like (PK-like)"/>
    <property type="match status" value="1"/>
</dbReference>
<organism evidence="14 15">
    <name type="scientific">Coccomyxa subellipsoidea (strain C-169)</name>
    <name type="common">Green microalga</name>
    <dbReference type="NCBI Taxonomy" id="574566"/>
    <lineage>
        <taxon>Eukaryota</taxon>
        <taxon>Viridiplantae</taxon>
        <taxon>Chlorophyta</taxon>
        <taxon>core chlorophytes</taxon>
        <taxon>Trebouxiophyceae</taxon>
        <taxon>Trebouxiophyceae incertae sedis</taxon>
        <taxon>Coccomyxaceae</taxon>
        <taxon>Coccomyxa</taxon>
        <taxon>Coccomyxa subellipsoidea</taxon>
    </lineage>
</organism>
<dbReference type="Gene3D" id="3.30.200.20">
    <property type="entry name" value="Phosphorylase Kinase, domain 1"/>
    <property type="match status" value="1"/>
</dbReference>
<keyword evidence="4" id="KW-0597">Phosphoprotein</keyword>
<accession>I0YPL3</accession>
<proteinExistence type="inferred from homology"/>
<dbReference type="GO" id="GO:0007010">
    <property type="term" value="P:cytoskeleton organization"/>
    <property type="evidence" value="ECO:0007669"/>
    <property type="project" value="UniProtKB-ARBA"/>
</dbReference>
<evidence type="ECO:0000256" key="6">
    <source>
        <dbReference type="ARBA" id="ARBA00022741"/>
    </source>
</evidence>